<dbReference type="PANTHER" id="PTHR24409">
    <property type="entry name" value="ZINC FINGER PROTEIN 142"/>
    <property type="match status" value="1"/>
</dbReference>
<feature type="compositionally biased region" description="Basic and acidic residues" evidence="7">
    <location>
        <begin position="369"/>
        <end position="380"/>
    </location>
</feature>
<feature type="compositionally biased region" description="Basic residues" evidence="7">
    <location>
        <begin position="2077"/>
        <end position="2088"/>
    </location>
</feature>
<name>A0A226DFK1_FOLCA</name>
<keyword evidence="10" id="KW-1185">Reference proteome</keyword>
<keyword evidence="6" id="KW-0175">Coiled coil</keyword>
<sequence>MSNNTRTVTRLAREQNEQRNRRKQVLGSKEEIPEPEEITISDSDSASDYEPDNSGPSVQSKRDAALARKRELNRIRTRQKRANMTEEERNLARLKGKLRSRKSRADTSQADARRAHRTLTTRLRRMRTDHLVCPTENAPDDAVPGETFLERRRRRQRAKVKKSRQEKMASRTLEVRTNENAPKRVIARIDRALDTLDERGIRAEVKNLKAEWEKMKLNHSKLDPEVEDDLSWKEFMLLKIRMNFENERKILCEELLELELGPHVPTLPGVVRAPNDNDNMDNPSSSTGTTNEAEKEVVRNRWKGALNPDEDAIMNCFNQVQIKIEAEERDEGGGDDETTDNRQYQTEVTDWIARVITDEQGGNRNKAGQSDEKGTEEVTRSAKSQAIDKFQDIVNAPSKEARDNMLSDWEQRAMQSANEYKLEKLQNQFLLSRNRWISEKPDDGEKRTQADKDRNILMETINKAKRRNLQEISKELVHKREMFSQETLAARKARIENFYKGISSYIKQYNQQKEAVKKLTEEEKQEKRKQKLILSKDLTKAELNAINAANAKLRIKMERAEYEMNIDLLEATGLPIPKAKFGKRKGRTKDKKDAEKLNSTANVPGEGNISIDKFESAFRTENYYKGIDYWISVNVSVNVRVEVRSYRNVLFELLSARRKIVSPTGQITDSIQLSSTKNVGDVTKSILANELPQYEWIPISEEQSLQDIRRFVDFMTKFGDAVKEHLSFKRFYTLTKLKDYSYKNLHDSPILYEERRIEQNERLRRSYIKKKYGVILGKGEYFDKKTMSAVKKPPKKYLAYERKRAEEGTHPNPTCNENSENAGKEIPEIGSAKSPTTASKGTRVHVARKPKPRQKKATPPPRSLSPRITRSQRSRKTIGTTTVTPPCYSNEIEVEYSNSSNGFADSGDAHDHQDDSGWVPLGSCEIDSVIRNDILNLPNNNGGTQQQQNSFNFAHFQSAQHGSFPTLQGIPQQLRTGNIPQQTSISYANFSQPQNQHQNPFNLYQNMPQLQLVDQFTNQMTNQQNSQIQWNPNIQMQQGISQPLNYSVQFLPNSQINMLQYQQHASSSQSNQQSYDWSHAQSSTMTNQISGEMPHLQAQFPIRATDDDHDAVSAPPSPICTYTDESSSEEECPPPQQRRSQKKVIEVKPKLSSKLTTSEHYSTTKTPKKEPNSSKNLSPSTQQKKRGRPKGWTKTKLERNTSSTFIPGQRRDIWNNYKRRKFYNTPYRDMEPPPPPTITAPPPMESPFERNPEQIRDSILTEIYPTLLPKCPQCDKVLDGDAALKSHVAAEHPPAPPATQDDTAANTRKRPATPIPKLDCPDPKCTCQVEGVDNLVQHIFCVHFEAKQYKCPFKHPSKTVSFSKGRPIACDSYKFERNSLRNHINRQHYDVLKTSWVMGIHRPKAIADKVDFWCLHCQQCYKTYSDLMDHYKSTHEIIRYCCVYCGIYLRMEDFWMDHVKLFHPDKPFRSPPNPIEVNNEDLFRCAECDSEFSAQNFLDEHKTQGHTLLHDESDDNSVKNKLFFLCRACDKKFQTEELRDNHFKSCKDRNHICYWCKYKATSEDAVELHIKEFHPQEPPVPENREDNCTYSHEPYKCELCKRSYYSLYSLRLHWIHNHQLYKYLQNVKVQNPPQENASETAEQEIEEKPKLAQANAQRSEQATGITCPMCQATNLDVHQTHKTFDKLMRRYCVPCDRLFSRTNVLSQHNEATHGILPHQTTRPLPSGRRGSPDVNATDCIPCTCGTNFTIQEFHTHHLFIKRDNDIRICQICDKKFFSHVNYLTHIHKDHGVPKNEKMVVMRGKTLPTVPRELVPEDYEKLSSTTKLQTANGETTISTCKVCLKNFKTLEFLHAHIADAHKEDAFTRVACTKCNCTFTTKNNLSKHDRFHHRENLTRLKCPVCKKLFQRMDHLRDHSRKAHPRDLWAVGDVESIREIRKKKDRVCLTLTEVVEMIQTIYNQHGVQTSADFEPAKKSRQRKKKKWPKWRIMAAHWRKISSARKKKEHSCSEEEDEETNLSSSSSEDDDADIFSSSDEDKGDNIDEDCAVYGEGSEGDSGEDKLSSAMSNPDRPDLCTKKRLRSMRPRKSTMKETESESDSVEESYKNPGSSRRQPKRKKTKVDDHNKKPLDKALKSTRAGEQRLVQSNCGENDDCSNNSTRNNRKSAPPKSIQTRKLNLIAPRSMRRPTTVQPTLPASKELILSLERCDELVRTLEELYSRKLFPQKSAKTFKSPQRPPTTFEDKIYPEVDLDLVKDEIVDEIFNGESDDISDDINKLNMFGLSEQPNKWKFVNIPTQEEDDDSFNPPQDDPFSGIGNF</sequence>
<feature type="compositionally biased region" description="Acidic residues" evidence="7">
    <location>
        <begin position="33"/>
        <end position="51"/>
    </location>
</feature>
<feature type="region of interest" description="Disordered" evidence="7">
    <location>
        <begin position="1225"/>
        <end position="1245"/>
    </location>
</feature>
<feature type="region of interest" description="Disordered" evidence="7">
    <location>
        <begin position="1107"/>
        <end position="1207"/>
    </location>
</feature>
<feature type="compositionally biased region" description="Acidic residues" evidence="7">
    <location>
        <begin position="327"/>
        <end position="338"/>
    </location>
</feature>
<feature type="region of interest" description="Disordered" evidence="7">
    <location>
        <begin position="1998"/>
        <end position="2174"/>
    </location>
</feature>
<dbReference type="GO" id="GO:0005634">
    <property type="term" value="C:nucleus"/>
    <property type="evidence" value="ECO:0007669"/>
    <property type="project" value="TreeGrafter"/>
</dbReference>
<evidence type="ECO:0000313" key="10">
    <source>
        <dbReference type="Proteomes" id="UP000198287"/>
    </source>
</evidence>
<dbReference type="EMBL" id="LNIX01000021">
    <property type="protein sequence ID" value="OXA43758.1"/>
    <property type="molecule type" value="Genomic_DNA"/>
</dbReference>
<feature type="compositionally biased region" description="Polar residues" evidence="7">
    <location>
        <begin position="1173"/>
        <end position="1182"/>
    </location>
</feature>
<reference evidence="9 10" key="1">
    <citation type="submission" date="2015-12" db="EMBL/GenBank/DDBJ databases">
        <title>The genome of Folsomia candida.</title>
        <authorList>
            <person name="Faddeeva A."/>
            <person name="Derks M.F."/>
            <person name="Anvar Y."/>
            <person name="Smit S."/>
            <person name="Van Straalen N."/>
            <person name="Roelofs D."/>
        </authorList>
    </citation>
    <scope>NUCLEOTIDE SEQUENCE [LARGE SCALE GENOMIC DNA]</scope>
    <source>
        <strain evidence="9 10">VU population</strain>
        <tissue evidence="9">Whole body</tissue>
    </source>
</reference>
<evidence type="ECO:0000256" key="7">
    <source>
        <dbReference type="SAM" id="MobiDB-lite"/>
    </source>
</evidence>
<proteinExistence type="predicted"/>
<dbReference type="PROSITE" id="PS00028">
    <property type="entry name" value="ZINC_FINGER_C2H2_1"/>
    <property type="match status" value="8"/>
</dbReference>
<accession>A0A226DFK1</accession>
<feature type="region of interest" description="Disordered" evidence="7">
    <location>
        <begin position="269"/>
        <end position="296"/>
    </location>
</feature>
<evidence type="ECO:0000256" key="1">
    <source>
        <dbReference type="ARBA" id="ARBA00022723"/>
    </source>
</evidence>
<dbReference type="PANTHER" id="PTHR24409:SF295">
    <property type="entry name" value="AZ2-RELATED"/>
    <property type="match status" value="1"/>
</dbReference>
<feature type="region of interest" description="Disordered" evidence="7">
    <location>
        <begin position="1632"/>
        <end position="1657"/>
    </location>
</feature>
<feature type="region of interest" description="Disordered" evidence="7">
    <location>
        <begin position="1062"/>
        <end position="1085"/>
    </location>
</feature>
<feature type="compositionally biased region" description="Basic residues" evidence="7">
    <location>
        <begin position="92"/>
        <end position="102"/>
    </location>
</feature>
<evidence type="ECO:0000256" key="5">
    <source>
        <dbReference type="PROSITE-ProRule" id="PRU00042"/>
    </source>
</evidence>
<feature type="compositionally biased region" description="Basic residues" evidence="7">
    <location>
        <begin position="152"/>
        <end position="162"/>
    </location>
</feature>
<dbReference type="Proteomes" id="UP000198287">
    <property type="component" value="Unassembled WGS sequence"/>
</dbReference>
<keyword evidence="4" id="KW-0862">Zinc</keyword>
<evidence type="ECO:0000256" key="4">
    <source>
        <dbReference type="ARBA" id="ARBA00022833"/>
    </source>
</evidence>
<feature type="compositionally biased region" description="Basic and acidic residues" evidence="7">
    <location>
        <begin position="2120"/>
        <end position="2140"/>
    </location>
</feature>
<feature type="coiled-coil region" evidence="6">
    <location>
        <begin position="502"/>
        <end position="563"/>
    </location>
</feature>
<keyword evidence="2" id="KW-0677">Repeat</keyword>
<feature type="compositionally biased region" description="Basic residues" evidence="7">
    <location>
        <begin position="842"/>
        <end position="856"/>
    </location>
</feature>
<feature type="region of interest" description="Disordered" evidence="7">
    <location>
        <begin position="804"/>
        <end position="886"/>
    </location>
</feature>
<keyword evidence="1" id="KW-0479">Metal-binding</keyword>
<evidence type="ECO:0000256" key="3">
    <source>
        <dbReference type="ARBA" id="ARBA00022771"/>
    </source>
</evidence>
<keyword evidence="3 5" id="KW-0863">Zinc-finger</keyword>
<feature type="region of interest" description="Disordered" evidence="7">
    <location>
        <begin position="2294"/>
        <end position="2318"/>
    </location>
</feature>
<dbReference type="SUPFAM" id="SSF57667">
    <property type="entry name" value="beta-beta-alpha zinc fingers"/>
    <property type="match status" value="1"/>
</dbReference>
<feature type="domain" description="C2H2-type" evidence="8">
    <location>
        <begin position="1898"/>
        <end position="1921"/>
    </location>
</feature>
<dbReference type="OrthoDB" id="3069995at2759"/>
<feature type="compositionally biased region" description="Low complexity" evidence="7">
    <location>
        <begin position="274"/>
        <end position="286"/>
    </location>
</feature>
<dbReference type="PROSITE" id="PS50157">
    <property type="entry name" value="ZINC_FINGER_C2H2_2"/>
    <property type="match status" value="4"/>
</dbReference>
<gene>
    <name evidence="9" type="ORF">Fcan01_21694</name>
</gene>
<feature type="compositionally biased region" description="Pro residues" evidence="7">
    <location>
        <begin position="1232"/>
        <end position="1245"/>
    </location>
</feature>
<organism evidence="9 10">
    <name type="scientific">Folsomia candida</name>
    <name type="common">Springtail</name>
    <dbReference type="NCBI Taxonomy" id="158441"/>
    <lineage>
        <taxon>Eukaryota</taxon>
        <taxon>Metazoa</taxon>
        <taxon>Ecdysozoa</taxon>
        <taxon>Arthropoda</taxon>
        <taxon>Hexapoda</taxon>
        <taxon>Collembola</taxon>
        <taxon>Entomobryomorpha</taxon>
        <taxon>Isotomoidea</taxon>
        <taxon>Isotomidae</taxon>
        <taxon>Proisotominae</taxon>
        <taxon>Folsomia</taxon>
    </lineage>
</organism>
<feature type="compositionally biased region" description="Low complexity" evidence="7">
    <location>
        <begin position="1062"/>
        <end position="1078"/>
    </location>
</feature>
<feature type="compositionally biased region" description="Basic and acidic residues" evidence="7">
    <location>
        <begin position="60"/>
        <end position="74"/>
    </location>
</feature>
<dbReference type="GO" id="GO:0008270">
    <property type="term" value="F:zinc ion binding"/>
    <property type="evidence" value="ECO:0007669"/>
    <property type="project" value="UniProtKB-KW"/>
</dbReference>
<feature type="domain" description="C2H2-type" evidence="8">
    <location>
        <begin position="1690"/>
        <end position="1723"/>
    </location>
</feature>
<dbReference type="SMART" id="SM00355">
    <property type="entry name" value="ZnF_C2H2"/>
    <property type="match status" value="13"/>
</dbReference>
<evidence type="ECO:0000313" key="9">
    <source>
        <dbReference type="EMBL" id="OXA43758.1"/>
    </source>
</evidence>
<comment type="caution">
    <text evidence="9">The sequence shown here is derived from an EMBL/GenBank/DDBJ whole genome shotgun (WGS) entry which is preliminary data.</text>
</comment>
<evidence type="ECO:0000256" key="6">
    <source>
        <dbReference type="SAM" id="Coils"/>
    </source>
</evidence>
<protein>
    <submittedName>
        <fullName evidence="9">PR domain zinc finger protein 15</fullName>
    </submittedName>
</protein>
<dbReference type="GO" id="GO:0000977">
    <property type="term" value="F:RNA polymerase II transcription regulatory region sequence-specific DNA binding"/>
    <property type="evidence" value="ECO:0007669"/>
    <property type="project" value="TreeGrafter"/>
</dbReference>
<feature type="region of interest" description="Disordered" evidence="7">
    <location>
        <begin position="326"/>
        <end position="383"/>
    </location>
</feature>
<feature type="compositionally biased region" description="Polar residues" evidence="7">
    <location>
        <begin position="1153"/>
        <end position="1165"/>
    </location>
</feature>
<dbReference type="InterPro" id="IPR036236">
    <property type="entry name" value="Znf_C2H2_sf"/>
</dbReference>
<feature type="domain" description="C2H2-type" evidence="8">
    <location>
        <begin position="1483"/>
        <end position="1507"/>
    </location>
</feature>
<dbReference type="GO" id="GO:0000981">
    <property type="term" value="F:DNA-binding transcription factor activity, RNA polymerase II-specific"/>
    <property type="evidence" value="ECO:0007669"/>
    <property type="project" value="TreeGrafter"/>
</dbReference>
<feature type="region of interest" description="Disordered" evidence="7">
    <location>
        <begin position="152"/>
        <end position="171"/>
    </location>
</feature>
<evidence type="ECO:0000256" key="2">
    <source>
        <dbReference type="ARBA" id="ARBA00022737"/>
    </source>
</evidence>
<feature type="domain" description="C2H2-type" evidence="8">
    <location>
        <begin position="1868"/>
        <end position="1895"/>
    </location>
</feature>
<feature type="compositionally biased region" description="Polar residues" evidence="7">
    <location>
        <begin position="811"/>
        <end position="821"/>
    </location>
</feature>
<dbReference type="InterPro" id="IPR013087">
    <property type="entry name" value="Znf_C2H2_type"/>
</dbReference>
<feature type="compositionally biased region" description="Polar residues" evidence="7">
    <location>
        <begin position="2143"/>
        <end position="2160"/>
    </location>
</feature>
<evidence type="ECO:0000259" key="8">
    <source>
        <dbReference type="PROSITE" id="PS50157"/>
    </source>
</evidence>
<feature type="region of interest" description="Disordered" evidence="7">
    <location>
        <begin position="1"/>
        <end position="114"/>
    </location>
</feature>
<feature type="region of interest" description="Disordered" evidence="7">
    <location>
        <begin position="1289"/>
        <end position="1315"/>
    </location>
</feature>
<feature type="compositionally biased region" description="Basic residues" evidence="7">
    <location>
        <begin position="1183"/>
        <end position="1193"/>
    </location>
</feature>
<dbReference type="Gene3D" id="3.30.160.60">
    <property type="entry name" value="Classic Zinc Finger"/>
    <property type="match status" value="2"/>
</dbReference>